<reference evidence="2" key="1">
    <citation type="submission" date="2013-09" db="EMBL/GenBank/DDBJ databases">
        <title>Corchorus olitorius genome sequencing.</title>
        <authorList>
            <person name="Alam M."/>
            <person name="Haque M.S."/>
            <person name="Islam M.S."/>
            <person name="Emdad E.M."/>
            <person name="Islam M.M."/>
            <person name="Ahmed B."/>
            <person name="Halim A."/>
            <person name="Hossen Q.M.M."/>
            <person name="Hossain M.Z."/>
            <person name="Ahmed R."/>
            <person name="Khan M.M."/>
            <person name="Islam R."/>
            <person name="Rashid M.M."/>
            <person name="Khan S.A."/>
            <person name="Rahman M.S."/>
            <person name="Alam M."/>
            <person name="Yahiya A.S."/>
            <person name="Khan M.S."/>
            <person name="Azam M.S."/>
            <person name="Haque T."/>
            <person name="Lashkar M.Z.H."/>
            <person name="Akhand A.I."/>
            <person name="Morshed G."/>
            <person name="Roy S."/>
            <person name="Uddin K.S."/>
            <person name="Rabeya T."/>
            <person name="Hossain A.S."/>
            <person name="Chowdhury A."/>
            <person name="Snigdha A.R."/>
            <person name="Mortoza M.S."/>
            <person name="Matin S.A."/>
            <person name="Hoque S.M.E."/>
            <person name="Islam M.K."/>
            <person name="Roy D.K."/>
            <person name="Haider R."/>
            <person name="Moosa M.M."/>
            <person name="Elias S.M."/>
            <person name="Hasan A.M."/>
            <person name="Jahan S."/>
            <person name="Shafiuddin M."/>
            <person name="Mahmood N."/>
            <person name="Shommy N.S."/>
        </authorList>
    </citation>
    <scope>NUCLEOTIDE SEQUENCE [LARGE SCALE GENOMIC DNA]</scope>
    <source>
        <strain evidence="2">cv. O-4</strain>
    </source>
</reference>
<comment type="caution">
    <text evidence="1">The sequence shown here is derived from an EMBL/GenBank/DDBJ whole genome shotgun (WGS) entry which is preliminary data.</text>
</comment>
<gene>
    <name evidence="1" type="ORF">COLO4_15074</name>
</gene>
<evidence type="ECO:0000313" key="2">
    <source>
        <dbReference type="Proteomes" id="UP000187203"/>
    </source>
</evidence>
<keyword evidence="2" id="KW-1185">Reference proteome</keyword>
<evidence type="ECO:0000313" key="1">
    <source>
        <dbReference type="EMBL" id="OMO96809.1"/>
    </source>
</evidence>
<dbReference type="Proteomes" id="UP000187203">
    <property type="component" value="Unassembled WGS sequence"/>
</dbReference>
<sequence length="131" mass="14889">MLTLEGLPGFDFWQARLIASDGELQLMGRENSEDLKLLKFDFSYKRWVKENSLNNCVLFIGGTCFSAVGETSQLANHAFPCCWYPKVRCYGTKSDSLQYQNWARSTARDGNIWIEFPSSAIWSANDLMTAP</sequence>
<name>A0A1R3JPM8_9ROSI</name>
<dbReference type="AlphaFoldDB" id="A0A1R3JPM8"/>
<organism evidence="1 2">
    <name type="scientific">Corchorus olitorius</name>
    <dbReference type="NCBI Taxonomy" id="93759"/>
    <lineage>
        <taxon>Eukaryota</taxon>
        <taxon>Viridiplantae</taxon>
        <taxon>Streptophyta</taxon>
        <taxon>Embryophyta</taxon>
        <taxon>Tracheophyta</taxon>
        <taxon>Spermatophyta</taxon>
        <taxon>Magnoliopsida</taxon>
        <taxon>eudicotyledons</taxon>
        <taxon>Gunneridae</taxon>
        <taxon>Pentapetalae</taxon>
        <taxon>rosids</taxon>
        <taxon>malvids</taxon>
        <taxon>Malvales</taxon>
        <taxon>Malvaceae</taxon>
        <taxon>Grewioideae</taxon>
        <taxon>Apeibeae</taxon>
        <taxon>Corchorus</taxon>
    </lineage>
</organism>
<proteinExistence type="predicted"/>
<dbReference type="EMBL" id="AWUE01015554">
    <property type="protein sequence ID" value="OMO96809.1"/>
    <property type="molecule type" value="Genomic_DNA"/>
</dbReference>
<accession>A0A1R3JPM8</accession>
<protein>
    <submittedName>
        <fullName evidence="1">F-box protein</fullName>
    </submittedName>
</protein>